<dbReference type="InterPro" id="IPR035931">
    <property type="entry name" value="YlxR-like_sf"/>
</dbReference>
<proteinExistence type="predicted"/>
<dbReference type="SUPFAM" id="SSF64376">
    <property type="entry name" value="YlxR-like"/>
    <property type="match status" value="1"/>
</dbReference>
<dbReference type="CDD" id="cd00279">
    <property type="entry name" value="YlxR"/>
    <property type="match status" value="1"/>
</dbReference>
<dbReference type="InterPro" id="IPR037465">
    <property type="entry name" value="YlxR"/>
</dbReference>
<feature type="domain" description="YlxR" evidence="1">
    <location>
        <begin position="10"/>
        <end position="88"/>
    </location>
</feature>
<reference evidence="2 3" key="1">
    <citation type="submission" date="2021-10" db="EMBL/GenBank/DDBJ databases">
        <title>Anaerobic single-cell dispensing facilitates the cultivation of human gut bacteria.</title>
        <authorList>
            <person name="Afrizal A."/>
        </authorList>
    </citation>
    <scope>NUCLEOTIDE SEQUENCE [LARGE SCALE GENOMIC DNA]</scope>
    <source>
        <strain evidence="2 3">CLA-AA-H224</strain>
    </source>
</reference>
<organism evidence="2 3">
    <name type="scientific">Anthropogastromicrobium aceti</name>
    <dbReference type="NCBI Taxonomy" id="2981768"/>
    <lineage>
        <taxon>Bacteria</taxon>
        <taxon>Bacillati</taxon>
        <taxon>Bacillota</taxon>
        <taxon>Clostridia</taxon>
        <taxon>Lachnospirales</taxon>
        <taxon>Lachnospiraceae</taxon>
        <taxon>Anthropogastromicrobium</taxon>
    </lineage>
</organism>
<dbReference type="NCBIfam" id="NF047356">
    <property type="entry name" value="RNA_bind_RnpM"/>
    <property type="match status" value="1"/>
</dbReference>
<comment type="caution">
    <text evidence="2">The sequence shown here is derived from an EMBL/GenBank/DDBJ whole genome shotgun (WGS) entry which is preliminary data.</text>
</comment>
<name>A0AAE3E6B6_9FIRM</name>
<dbReference type="Gene3D" id="3.30.1230.10">
    <property type="entry name" value="YlxR-like"/>
    <property type="match status" value="1"/>
</dbReference>
<dbReference type="RefSeq" id="WP_227099967.1">
    <property type="nucleotide sequence ID" value="NZ_JAJEQN010000068.1"/>
</dbReference>
<keyword evidence="3" id="KW-1185">Reference proteome</keyword>
<evidence type="ECO:0000313" key="3">
    <source>
        <dbReference type="Proteomes" id="UP001198200"/>
    </source>
</evidence>
<protein>
    <submittedName>
        <fullName evidence="2">YlxR family protein</fullName>
    </submittedName>
</protein>
<accession>A0AAE3E6B6</accession>
<dbReference type="Proteomes" id="UP001198200">
    <property type="component" value="Unassembled WGS sequence"/>
</dbReference>
<dbReference type="Pfam" id="PF04296">
    <property type="entry name" value="YlxR"/>
    <property type="match status" value="1"/>
</dbReference>
<dbReference type="AlphaFoldDB" id="A0AAE3E6B6"/>
<sequence>MAAVKKIPMRQCVGCGERKSKKELIRIVCSPSEDPERVTIGFDLTGKKNGRGAYICSSMACLELARKKKALERALKTEVSQQCYDDLKKELEQIER</sequence>
<dbReference type="PANTHER" id="PTHR34215:SF1">
    <property type="entry name" value="YLXR DOMAIN-CONTAINING PROTEIN"/>
    <property type="match status" value="1"/>
</dbReference>
<gene>
    <name evidence="2" type="ORF">LKD48_15820</name>
</gene>
<evidence type="ECO:0000259" key="1">
    <source>
        <dbReference type="Pfam" id="PF04296"/>
    </source>
</evidence>
<dbReference type="EMBL" id="JAJEQN010000068">
    <property type="protein sequence ID" value="MCC2223068.1"/>
    <property type="molecule type" value="Genomic_DNA"/>
</dbReference>
<evidence type="ECO:0000313" key="2">
    <source>
        <dbReference type="EMBL" id="MCC2223068.1"/>
    </source>
</evidence>
<dbReference type="InterPro" id="IPR007393">
    <property type="entry name" value="YlxR_dom"/>
</dbReference>
<dbReference type="PANTHER" id="PTHR34215">
    <property type="entry name" value="BLL0784 PROTEIN"/>
    <property type="match status" value="1"/>
</dbReference>